<dbReference type="InterPro" id="IPR022168">
    <property type="entry name" value="GARIL-like_Rab2B-bd"/>
</dbReference>
<proteinExistence type="inferred from homology"/>
<feature type="compositionally biased region" description="Low complexity" evidence="2">
    <location>
        <begin position="259"/>
        <end position="275"/>
    </location>
</feature>
<reference evidence="4" key="1">
    <citation type="submission" date="2022-12" db="EMBL/GenBank/DDBJ databases">
        <authorList>
            <person name="Alioto T."/>
            <person name="Alioto T."/>
            <person name="Gomez Garrido J."/>
        </authorList>
    </citation>
    <scope>NUCLEOTIDE SEQUENCE</scope>
</reference>
<evidence type="ECO:0000259" key="3">
    <source>
        <dbReference type="Pfam" id="PF12480"/>
    </source>
</evidence>
<name>A0AA35LKG5_9SAUR</name>
<dbReference type="EMBL" id="OX395143">
    <property type="protein sequence ID" value="CAI5797763.1"/>
    <property type="molecule type" value="Genomic_DNA"/>
</dbReference>
<dbReference type="PANTHER" id="PTHR22574">
    <property type="match status" value="1"/>
</dbReference>
<dbReference type="GO" id="GO:0005634">
    <property type="term" value="C:nucleus"/>
    <property type="evidence" value="ECO:0007669"/>
    <property type="project" value="TreeGrafter"/>
</dbReference>
<comment type="similarity">
    <text evidence="1">Belongs to the GARIN family.</text>
</comment>
<dbReference type="AlphaFoldDB" id="A0AA35LKG5"/>
<accession>A0AA35LKG5</accession>
<feature type="compositionally biased region" description="Basic residues" evidence="2">
    <location>
        <begin position="299"/>
        <end position="319"/>
    </location>
</feature>
<organism evidence="4 5">
    <name type="scientific">Podarcis lilfordi</name>
    <name type="common">Lilford's wall lizard</name>
    <dbReference type="NCBI Taxonomy" id="74358"/>
    <lineage>
        <taxon>Eukaryota</taxon>
        <taxon>Metazoa</taxon>
        <taxon>Chordata</taxon>
        <taxon>Craniata</taxon>
        <taxon>Vertebrata</taxon>
        <taxon>Euteleostomi</taxon>
        <taxon>Lepidosauria</taxon>
        <taxon>Squamata</taxon>
        <taxon>Bifurcata</taxon>
        <taxon>Unidentata</taxon>
        <taxon>Episquamata</taxon>
        <taxon>Laterata</taxon>
        <taxon>Lacertibaenia</taxon>
        <taxon>Lacertidae</taxon>
        <taxon>Podarcis</taxon>
    </lineage>
</organism>
<dbReference type="Pfam" id="PF12480">
    <property type="entry name" value="GARIL_Rab2_bd"/>
    <property type="match status" value="1"/>
</dbReference>
<evidence type="ECO:0000256" key="2">
    <source>
        <dbReference type="SAM" id="MobiDB-lite"/>
    </source>
</evidence>
<sequence length="354" mass="39704">MEQGKTMEAPKPPSHIATKGLFNTAMGPLQRQLRSGEYNLFKCATMFESDFVQVSKRGGTLDVHNQVQMVRVAIAATSPGLQVPNVLLLARPIFPSRQQPQSLQAARLHRTSMNTRFELTRLLPLCFVKISIHDFDKQQLRFKMSTGRTFYLQLCPLPDTQESEFESWVKVVHLLRPPSDVSLKKEPVEDLWKPGQPALNATANPAPQLPADREYTLAEVLSTLQEEEDKRNPAEPLTNQYSILEPSSSPSPTPSQGIPAESESLPPSEGPSSKELLQRSSKGDKKDRRHKDRSSGSRKSSRRKRSSKSRRSHSSKRAASRSPSKISSILMGSFSSTSHKHHKGSRKEGRERRH</sequence>
<evidence type="ECO:0000313" key="4">
    <source>
        <dbReference type="EMBL" id="CAI5797763.1"/>
    </source>
</evidence>
<feature type="compositionally biased region" description="Low complexity" evidence="2">
    <location>
        <begin position="320"/>
        <end position="329"/>
    </location>
</feature>
<feature type="domain" description="Golgi associated RAB2 interactor protein-like Rab2B-binding" evidence="3">
    <location>
        <begin position="117"/>
        <end position="184"/>
    </location>
</feature>
<dbReference type="PANTHER" id="PTHR22574:SF2">
    <property type="entry name" value="GOLGI-ASSOCIATED RAB2 INTERACTOR PROTEIN 3"/>
    <property type="match status" value="1"/>
</dbReference>
<evidence type="ECO:0000313" key="5">
    <source>
        <dbReference type="Proteomes" id="UP001178461"/>
    </source>
</evidence>
<evidence type="ECO:0000256" key="1">
    <source>
        <dbReference type="ARBA" id="ARBA00038379"/>
    </source>
</evidence>
<gene>
    <name evidence="4" type="ORF">PODLI_1B018636</name>
</gene>
<keyword evidence="5" id="KW-1185">Reference proteome</keyword>
<protein>
    <submittedName>
        <fullName evidence="4">DUF3699 domain-containing protein</fullName>
    </submittedName>
</protein>
<feature type="region of interest" description="Disordered" evidence="2">
    <location>
        <begin position="224"/>
        <end position="354"/>
    </location>
</feature>
<dbReference type="Proteomes" id="UP001178461">
    <property type="component" value="Chromosome 16"/>
</dbReference>